<protein>
    <submittedName>
        <fullName evidence="2">Uncharacterized protein</fullName>
    </submittedName>
</protein>
<dbReference type="InParanoid" id="G4ZXY8"/>
<keyword evidence="1" id="KW-0732">Signal</keyword>
<name>G4ZXY8_PHYSP</name>
<sequence length="266" mass="30639">MAPHSLLLLLLAVLCVRVSLVRPADVVAVAPRLPPPSSHLPLALQMQDLCSNFVVICDFVAKNCDSDPHNTATSDQNPKCAESFTLFYQHNATLTRCVQDLPADSNDQTQALVFLEKFSVWQKHNACRLFHATEAKAAVECSGVNAHRPWKQTMWPLYCHEVFTMYKSTRHELDQLCDRTANSEAFWEGYVDYIGSKTCKRYYELVREAREHRCGEKKNALSGAGRCREMFQWYVENQRVVETDCYELKASKPFYRGFYTWKKQRP</sequence>
<dbReference type="EMBL" id="JH159157">
    <property type="protein sequence ID" value="EGZ12648.1"/>
    <property type="molecule type" value="Genomic_DNA"/>
</dbReference>
<dbReference type="GeneID" id="20637879"/>
<accession>G4ZXY8</accession>
<keyword evidence="3" id="KW-1185">Reference proteome</keyword>
<feature type="signal peptide" evidence="1">
    <location>
        <begin position="1"/>
        <end position="23"/>
    </location>
</feature>
<gene>
    <name evidence="2" type="ORF">PHYSODRAFT_248980</name>
</gene>
<evidence type="ECO:0000256" key="1">
    <source>
        <dbReference type="SAM" id="SignalP"/>
    </source>
</evidence>
<reference evidence="2 3" key="1">
    <citation type="journal article" date="2006" name="Science">
        <title>Phytophthora genome sequences uncover evolutionary origins and mechanisms of pathogenesis.</title>
        <authorList>
            <person name="Tyler B.M."/>
            <person name="Tripathy S."/>
            <person name="Zhang X."/>
            <person name="Dehal P."/>
            <person name="Jiang R.H."/>
            <person name="Aerts A."/>
            <person name="Arredondo F.D."/>
            <person name="Baxter L."/>
            <person name="Bensasson D."/>
            <person name="Beynon J.L."/>
            <person name="Chapman J."/>
            <person name="Damasceno C.M."/>
            <person name="Dorrance A.E."/>
            <person name="Dou D."/>
            <person name="Dickerman A.W."/>
            <person name="Dubchak I.L."/>
            <person name="Garbelotto M."/>
            <person name="Gijzen M."/>
            <person name="Gordon S.G."/>
            <person name="Govers F."/>
            <person name="Grunwald N.J."/>
            <person name="Huang W."/>
            <person name="Ivors K.L."/>
            <person name="Jones R.W."/>
            <person name="Kamoun S."/>
            <person name="Krampis K."/>
            <person name="Lamour K.H."/>
            <person name="Lee M.K."/>
            <person name="McDonald W.H."/>
            <person name="Medina M."/>
            <person name="Meijer H.J."/>
            <person name="Nordberg E.K."/>
            <person name="Maclean D.J."/>
            <person name="Ospina-Giraldo M.D."/>
            <person name="Morris P.F."/>
            <person name="Phuntumart V."/>
            <person name="Putnam N.H."/>
            <person name="Rash S."/>
            <person name="Rose J.K."/>
            <person name="Sakihama Y."/>
            <person name="Salamov A.A."/>
            <person name="Savidor A."/>
            <person name="Scheuring C.F."/>
            <person name="Smith B.M."/>
            <person name="Sobral B.W."/>
            <person name="Terry A."/>
            <person name="Torto-Alalibo T.A."/>
            <person name="Win J."/>
            <person name="Xu Z."/>
            <person name="Zhang H."/>
            <person name="Grigoriev I.V."/>
            <person name="Rokhsar D.S."/>
            <person name="Boore J.L."/>
        </authorList>
    </citation>
    <scope>NUCLEOTIDE SEQUENCE [LARGE SCALE GENOMIC DNA]</scope>
    <source>
        <strain evidence="2 3">P6497</strain>
    </source>
</reference>
<feature type="chain" id="PRO_5003472518" evidence="1">
    <location>
        <begin position="24"/>
        <end position="266"/>
    </location>
</feature>
<dbReference type="OMA" id="LCERTSN"/>
<organism evidence="2 3">
    <name type="scientific">Phytophthora sojae (strain P6497)</name>
    <name type="common">Soybean stem and root rot agent</name>
    <name type="synonym">Phytophthora megasperma f. sp. glycines</name>
    <dbReference type="NCBI Taxonomy" id="1094619"/>
    <lineage>
        <taxon>Eukaryota</taxon>
        <taxon>Sar</taxon>
        <taxon>Stramenopiles</taxon>
        <taxon>Oomycota</taxon>
        <taxon>Peronosporomycetes</taxon>
        <taxon>Peronosporales</taxon>
        <taxon>Peronosporaceae</taxon>
        <taxon>Phytophthora</taxon>
    </lineage>
</organism>
<proteinExistence type="predicted"/>
<dbReference type="RefSeq" id="XP_009532981.1">
    <property type="nucleotide sequence ID" value="XM_009534686.1"/>
</dbReference>
<dbReference type="KEGG" id="psoj:PHYSODRAFT_248980"/>
<evidence type="ECO:0000313" key="3">
    <source>
        <dbReference type="Proteomes" id="UP000002640"/>
    </source>
</evidence>
<dbReference type="AlphaFoldDB" id="G4ZXY8"/>
<dbReference type="Proteomes" id="UP000002640">
    <property type="component" value="Unassembled WGS sequence"/>
</dbReference>
<evidence type="ECO:0000313" key="2">
    <source>
        <dbReference type="EMBL" id="EGZ12648.1"/>
    </source>
</evidence>